<proteinExistence type="predicted"/>
<dbReference type="GeneID" id="18934062"/>
<reference evidence="2" key="1">
    <citation type="journal article" date="2011" name="Proc. Natl. Acad. Sci. U.S.A.">
        <title>Obligate biotrophy features unraveled by the genomic analysis of rust fungi.</title>
        <authorList>
            <person name="Duplessis S."/>
            <person name="Cuomo C.A."/>
            <person name="Lin Y.-C."/>
            <person name="Aerts A."/>
            <person name="Tisserant E."/>
            <person name="Veneault-Fourrey C."/>
            <person name="Joly D.L."/>
            <person name="Hacquard S."/>
            <person name="Amselem J."/>
            <person name="Cantarel B.L."/>
            <person name="Chiu R."/>
            <person name="Coutinho P.M."/>
            <person name="Feau N."/>
            <person name="Field M."/>
            <person name="Frey P."/>
            <person name="Gelhaye E."/>
            <person name="Goldberg J."/>
            <person name="Grabherr M.G."/>
            <person name="Kodira C.D."/>
            <person name="Kohler A."/>
            <person name="Kuees U."/>
            <person name="Lindquist E.A."/>
            <person name="Lucas S.M."/>
            <person name="Mago R."/>
            <person name="Mauceli E."/>
            <person name="Morin E."/>
            <person name="Murat C."/>
            <person name="Pangilinan J.L."/>
            <person name="Park R."/>
            <person name="Pearson M."/>
            <person name="Quesneville H."/>
            <person name="Rouhier N."/>
            <person name="Sakthikumar S."/>
            <person name="Salamov A.A."/>
            <person name="Schmutz J."/>
            <person name="Selles B."/>
            <person name="Shapiro H."/>
            <person name="Tanguay P."/>
            <person name="Tuskan G.A."/>
            <person name="Henrissat B."/>
            <person name="Van de Peer Y."/>
            <person name="Rouze P."/>
            <person name="Ellis J.G."/>
            <person name="Dodds P.N."/>
            <person name="Schein J.E."/>
            <person name="Zhong S."/>
            <person name="Hamelin R.C."/>
            <person name="Grigoriev I.V."/>
            <person name="Szabo L.J."/>
            <person name="Martin F."/>
        </authorList>
    </citation>
    <scope>NUCLEOTIDE SEQUENCE [LARGE SCALE GENOMIC DNA]</scope>
    <source>
        <strain evidence="2">98AG31 / pathotype 3-4-7</strain>
    </source>
</reference>
<dbReference type="HOGENOM" id="CLU_690939_0_0_1"/>
<organism evidence="2">
    <name type="scientific">Melampsora larici-populina (strain 98AG31 / pathotype 3-4-7)</name>
    <name type="common">Poplar leaf rust fungus</name>
    <dbReference type="NCBI Taxonomy" id="747676"/>
    <lineage>
        <taxon>Eukaryota</taxon>
        <taxon>Fungi</taxon>
        <taxon>Dikarya</taxon>
        <taxon>Basidiomycota</taxon>
        <taxon>Pucciniomycotina</taxon>
        <taxon>Pucciniomycetes</taxon>
        <taxon>Pucciniales</taxon>
        <taxon>Melampsoraceae</taxon>
        <taxon>Melampsora</taxon>
    </lineage>
</organism>
<keyword evidence="2" id="KW-1185">Reference proteome</keyword>
<evidence type="ECO:0000313" key="1">
    <source>
        <dbReference type="EMBL" id="EGG07108.1"/>
    </source>
</evidence>
<dbReference type="EMBL" id="GL883105">
    <property type="protein sequence ID" value="EGG07108.1"/>
    <property type="molecule type" value="Genomic_DNA"/>
</dbReference>
<name>F4RKK2_MELLP</name>
<dbReference type="Proteomes" id="UP000001072">
    <property type="component" value="Unassembled WGS sequence"/>
</dbReference>
<accession>F4RKK2</accession>
<dbReference type="VEuPathDB" id="FungiDB:MELLADRAFT_86046"/>
<protein>
    <submittedName>
        <fullName evidence="1">Uncharacterized protein</fullName>
    </submittedName>
</protein>
<sequence>MWRFRAQKSTLNTLQSPELQDLNSSQCAGKKLSTAKTLLRPPTRRTGFLSRCASNLSCVNPQTVSIKQNKITMPSISTKSPVKCWNLMDSPVYSRDLTTKDPPKEMGIDEEEWYHRIKDPKTSATLEFLTPCLCQLSGVLSNAEIPDKSKAELSAALETRWSQGDTSKMEKSVIELVYDMAKKKVLKMRPVNVIRTSQGSICAILDKFSLTSNSAANKDFENTIENLGNVWHDIEGKMHLEQMPSHGGWFEEWNMAVPGQFYHESIEHEILLLGKRLGNPMILRFFYNLTKDLLVQPEESRSAYYEKKREEFLKGLQEERDVGKSTETTLRRTYALLKELRNMLHDVDEDENRIHAPIEFFEEENNKPEPEVHASTFRTLGFRSISMPTNLRNSPSSST</sequence>
<dbReference type="RefSeq" id="XP_007409550.1">
    <property type="nucleotide sequence ID" value="XM_007409488.1"/>
</dbReference>
<gene>
    <name evidence="1" type="ORF">MELLADRAFT_86046</name>
</gene>
<evidence type="ECO:0000313" key="2">
    <source>
        <dbReference type="Proteomes" id="UP000001072"/>
    </source>
</evidence>
<dbReference type="KEGG" id="mlr:MELLADRAFT_86046"/>
<dbReference type="InParanoid" id="F4RKK2"/>
<dbReference type="AlphaFoldDB" id="F4RKK2"/>
<dbReference type="OrthoDB" id="10411075at2759"/>